<feature type="domain" description="Mycothiol-dependent maleylpyruvate isomerase metal-binding" evidence="1">
    <location>
        <begin position="10"/>
        <end position="104"/>
    </location>
</feature>
<reference evidence="3" key="1">
    <citation type="submission" date="2016-10" db="EMBL/GenBank/DDBJ databases">
        <authorList>
            <person name="Varghese N."/>
            <person name="Submissions S."/>
        </authorList>
    </citation>
    <scope>NUCLEOTIDE SEQUENCE [LARGE SCALE GENOMIC DNA]</scope>
    <source>
        <strain evidence="3">DSM 22127</strain>
    </source>
</reference>
<dbReference type="NCBIfam" id="TIGR03083">
    <property type="entry name" value="maleylpyruvate isomerase family mycothiol-dependent enzyme"/>
    <property type="match status" value="1"/>
</dbReference>
<dbReference type="InterPro" id="IPR024344">
    <property type="entry name" value="MDMPI_metal-binding"/>
</dbReference>
<dbReference type="RefSeq" id="WP_091726093.1">
    <property type="nucleotide sequence ID" value="NZ_LT629757.1"/>
</dbReference>
<dbReference type="OrthoDB" id="154293at2"/>
<evidence type="ECO:0000313" key="2">
    <source>
        <dbReference type="EMBL" id="SDR90488.1"/>
    </source>
</evidence>
<dbReference type="InterPro" id="IPR017517">
    <property type="entry name" value="Maleyloyr_isom"/>
</dbReference>
<dbReference type="GO" id="GO:0046872">
    <property type="term" value="F:metal ion binding"/>
    <property type="evidence" value="ECO:0007669"/>
    <property type="project" value="InterPro"/>
</dbReference>
<organism evidence="2 3">
    <name type="scientific">Nocardioides scoriae</name>
    <dbReference type="NCBI Taxonomy" id="642780"/>
    <lineage>
        <taxon>Bacteria</taxon>
        <taxon>Bacillati</taxon>
        <taxon>Actinomycetota</taxon>
        <taxon>Actinomycetes</taxon>
        <taxon>Propionibacteriales</taxon>
        <taxon>Nocardioidaceae</taxon>
        <taxon>Nocardioides</taxon>
    </lineage>
</organism>
<dbReference type="EMBL" id="LT629757">
    <property type="protein sequence ID" value="SDR90488.1"/>
    <property type="molecule type" value="Genomic_DNA"/>
</dbReference>
<keyword evidence="3" id="KW-1185">Reference proteome</keyword>
<dbReference type="STRING" id="642780.SAMN04488570_0685"/>
<dbReference type="SUPFAM" id="SSF109854">
    <property type="entry name" value="DinB/YfiT-like putative metalloenzymes"/>
    <property type="match status" value="1"/>
</dbReference>
<dbReference type="Gene3D" id="1.20.120.450">
    <property type="entry name" value="dinb family like domain"/>
    <property type="match status" value="1"/>
</dbReference>
<dbReference type="AlphaFoldDB" id="A0A1H1MV20"/>
<protein>
    <submittedName>
        <fullName evidence="2">TIGR03083 family protein</fullName>
    </submittedName>
</protein>
<evidence type="ECO:0000313" key="3">
    <source>
        <dbReference type="Proteomes" id="UP000198859"/>
    </source>
</evidence>
<name>A0A1H1MV20_9ACTN</name>
<dbReference type="Proteomes" id="UP000198859">
    <property type="component" value="Chromosome I"/>
</dbReference>
<gene>
    <name evidence="2" type="ORF">SAMN04488570_0685</name>
</gene>
<sequence>MPATDPVAAWREAHERVCALVLDVPAQDLEASVPACPDWTGRDLLSHVVGLAADVLGGDEPDDHHAAWTQAQVDARADRSVEELVAEWRGNADDLVAWMGEHGSRPLNDVVIHEQDLRGALARPGGAHSAGVAIVRDRMAERLGRALQGRPPLALVGQVWTWTSDGGPVDAAAVVLEAGDLDLFRALCSRRTADQLRSWTVRGDVEDHLDGFAGLGSLPDHPLPE</sequence>
<evidence type="ECO:0000259" key="1">
    <source>
        <dbReference type="Pfam" id="PF11716"/>
    </source>
</evidence>
<dbReference type="Pfam" id="PF11716">
    <property type="entry name" value="MDMPI_N"/>
    <property type="match status" value="1"/>
</dbReference>
<accession>A0A1H1MV20</accession>
<proteinExistence type="predicted"/>
<dbReference type="InterPro" id="IPR034660">
    <property type="entry name" value="DinB/YfiT-like"/>
</dbReference>